<dbReference type="AlphaFoldDB" id="A0A914Y671"/>
<protein>
    <submittedName>
        <fullName evidence="2">Uncharacterized protein</fullName>
    </submittedName>
</protein>
<evidence type="ECO:0000313" key="1">
    <source>
        <dbReference type="Proteomes" id="UP000887577"/>
    </source>
</evidence>
<accession>A0A914Y671</accession>
<evidence type="ECO:0000313" key="2">
    <source>
        <dbReference type="WBParaSite" id="PSU_v2.g13150.t1"/>
    </source>
</evidence>
<dbReference type="WBParaSite" id="PSU_v2.g13150.t1">
    <property type="protein sequence ID" value="PSU_v2.g13150.t1"/>
    <property type="gene ID" value="PSU_v2.g13150"/>
</dbReference>
<name>A0A914Y671_9BILA</name>
<sequence>MVITTDTEIEDSISAVGYVSPNATKVWIKFQFLNSSGAINNVKLTIDVVNYTLTFVAGTFKKTIPWRKVFYSRVGRPRIDFDIWFSSKTYSFYANVVDTNFTLPFKATGELITKYFGGKWEYIFGDTEIGFSRSPSKKLSCNENVKFDGSLNITDISDRFNGTNTTILLPMIGDFETKSFEFRKSLCPGSDLFRFQISAVEYPDAITKMHSNLWIRKNLQWFQQYGSDIFISGKKNNCSNIEMKISKQLLLFYCDKNMLQFISFTSLARKRFNFSPNDTKYLVYENEEKFICLQ</sequence>
<reference evidence="2" key="1">
    <citation type="submission" date="2022-11" db="UniProtKB">
        <authorList>
            <consortium name="WormBaseParasite"/>
        </authorList>
    </citation>
    <scope>IDENTIFICATION</scope>
</reference>
<proteinExistence type="predicted"/>
<keyword evidence="1" id="KW-1185">Reference proteome</keyword>
<dbReference type="Proteomes" id="UP000887577">
    <property type="component" value="Unplaced"/>
</dbReference>
<organism evidence="1 2">
    <name type="scientific">Panagrolaimus superbus</name>
    <dbReference type="NCBI Taxonomy" id="310955"/>
    <lineage>
        <taxon>Eukaryota</taxon>
        <taxon>Metazoa</taxon>
        <taxon>Ecdysozoa</taxon>
        <taxon>Nematoda</taxon>
        <taxon>Chromadorea</taxon>
        <taxon>Rhabditida</taxon>
        <taxon>Tylenchina</taxon>
        <taxon>Panagrolaimomorpha</taxon>
        <taxon>Panagrolaimoidea</taxon>
        <taxon>Panagrolaimidae</taxon>
        <taxon>Panagrolaimus</taxon>
    </lineage>
</organism>